<protein>
    <recommendedName>
        <fullName evidence="4">Probable multidrug resistance protein NorM</fullName>
    </recommendedName>
    <alternativeName>
        <fullName evidence="12">Multidrug-efflux transporter</fullName>
    </alternativeName>
</protein>
<feature type="transmembrane region" description="Helical" evidence="13">
    <location>
        <begin position="352"/>
        <end position="376"/>
    </location>
</feature>
<dbReference type="CDD" id="cd13137">
    <property type="entry name" value="MATE_NorM_like"/>
    <property type="match status" value="1"/>
</dbReference>
<evidence type="ECO:0000256" key="6">
    <source>
        <dbReference type="ARBA" id="ARBA00022449"/>
    </source>
</evidence>
<evidence type="ECO:0000256" key="1">
    <source>
        <dbReference type="ARBA" id="ARBA00003408"/>
    </source>
</evidence>
<dbReference type="InterPro" id="IPR002528">
    <property type="entry name" value="MATE_fam"/>
</dbReference>
<dbReference type="EMBL" id="FOJI01000021">
    <property type="protein sequence ID" value="SEW43697.1"/>
    <property type="molecule type" value="Genomic_DNA"/>
</dbReference>
<evidence type="ECO:0000256" key="4">
    <source>
        <dbReference type="ARBA" id="ARBA00020268"/>
    </source>
</evidence>
<evidence type="ECO:0000256" key="8">
    <source>
        <dbReference type="ARBA" id="ARBA00022692"/>
    </source>
</evidence>
<evidence type="ECO:0000256" key="7">
    <source>
        <dbReference type="ARBA" id="ARBA00022475"/>
    </source>
</evidence>
<feature type="transmembrane region" description="Helical" evidence="13">
    <location>
        <begin position="292"/>
        <end position="313"/>
    </location>
</feature>
<dbReference type="InterPro" id="IPR048279">
    <property type="entry name" value="MdtK-like"/>
</dbReference>
<comment type="similarity">
    <text evidence="3">Belongs to the multi antimicrobial extrusion (MATE) (TC 2.A.66.1) family.</text>
</comment>
<feature type="transmembrane region" description="Helical" evidence="13">
    <location>
        <begin position="222"/>
        <end position="245"/>
    </location>
</feature>
<dbReference type="PIRSF" id="PIRSF006603">
    <property type="entry name" value="DinF"/>
    <property type="match status" value="1"/>
</dbReference>
<dbReference type="GO" id="GO:0015297">
    <property type="term" value="F:antiporter activity"/>
    <property type="evidence" value="ECO:0007669"/>
    <property type="project" value="UniProtKB-KW"/>
</dbReference>
<comment type="subcellular location">
    <subcellularLocation>
        <location evidence="2">Cell membrane</location>
        <topology evidence="2">Multi-pass membrane protein</topology>
    </subcellularLocation>
</comment>
<dbReference type="STRING" id="99656.SAMN05421659_12142"/>
<keyword evidence="8 13" id="KW-0812">Transmembrane</keyword>
<proteinExistence type="inferred from homology"/>
<evidence type="ECO:0000256" key="11">
    <source>
        <dbReference type="ARBA" id="ARBA00023136"/>
    </source>
</evidence>
<evidence type="ECO:0000256" key="5">
    <source>
        <dbReference type="ARBA" id="ARBA00022448"/>
    </source>
</evidence>
<dbReference type="PANTHER" id="PTHR43298">
    <property type="entry name" value="MULTIDRUG RESISTANCE PROTEIN NORM-RELATED"/>
    <property type="match status" value="1"/>
</dbReference>
<name>A0A1I0RQU9_9FIRM</name>
<dbReference type="Pfam" id="PF01554">
    <property type="entry name" value="MatE"/>
    <property type="match status" value="2"/>
</dbReference>
<gene>
    <name evidence="14" type="ORF">SAMN05421659_12142</name>
</gene>
<reference evidence="14 15" key="1">
    <citation type="submission" date="2016-10" db="EMBL/GenBank/DDBJ databases">
        <authorList>
            <person name="de Groot N.N."/>
        </authorList>
    </citation>
    <scope>NUCLEOTIDE SEQUENCE [LARGE SCALE GENOMIC DNA]</scope>
    <source>
        <strain evidence="14 15">DSM 9179</strain>
    </source>
</reference>
<keyword evidence="10" id="KW-0406">Ion transport</keyword>
<keyword evidence="7" id="KW-1003">Cell membrane</keyword>
<comment type="function">
    <text evidence="1">Multidrug efflux pump.</text>
</comment>
<dbReference type="GO" id="GO:0006811">
    <property type="term" value="P:monoatomic ion transport"/>
    <property type="evidence" value="ECO:0007669"/>
    <property type="project" value="UniProtKB-KW"/>
</dbReference>
<dbReference type="Proteomes" id="UP000199701">
    <property type="component" value="Unassembled WGS sequence"/>
</dbReference>
<keyword evidence="5" id="KW-0813">Transport</keyword>
<feature type="transmembrane region" description="Helical" evidence="13">
    <location>
        <begin position="24"/>
        <end position="44"/>
    </location>
</feature>
<keyword evidence="6" id="KW-0050">Antiport</keyword>
<dbReference type="GO" id="GO:0042910">
    <property type="term" value="F:xenobiotic transmembrane transporter activity"/>
    <property type="evidence" value="ECO:0007669"/>
    <property type="project" value="InterPro"/>
</dbReference>
<feature type="transmembrane region" description="Helical" evidence="13">
    <location>
        <begin position="159"/>
        <end position="179"/>
    </location>
</feature>
<feature type="transmembrane region" description="Helical" evidence="13">
    <location>
        <begin position="64"/>
        <end position="87"/>
    </location>
</feature>
<dbReference type="AlphaFoldDB" id="A0A1I0RQU9"/>
<feature type="transmembrane region" description="Helical" evidence="13">
    <location>
        <begin position="99"/>
        <end position="121"/>
    </location>
</feature>
<keyword evidence="15" id="KW-1185">Reference proteome</keyword>
<dbReference type="NCBIfam" id="TIGR00797">
    <property type="entry name" value="matE"/>
    <property type="match status" value="1"/>
</dbReference>
<dbReference type="InterPro" id="IPR050222">
    <property type="entry name" value="MATE_MdtK"/>
</dbReference>
<evidence type="ECO:0000256" key="3">
    <source>
        <dbReference type="ARBA" id="ARBA00010199"/>
    </source>
</evidence>
<sequence>MLVISTVSQSALTGVALIENINRLIIQIMAGFSMGGIAVCSLYFGKKDEETAKKVCAQLEIIMLIFSVLMMLICIIGNKALISLIFGNIDNDVMKSAQTFLVISALSYPFLGIYNAGAAIFRSSGNSKISMQLSFLMNIINLCLNMMFVFLFHLEVLGVATASLISRALSGIIISYLVCSPKNPIQIKGIRVFRPKIDLIKKILNIAVPSGIENGMFQIGKLAVVSMIAVLGTDAIAANAVGYTIIDFPNIPGVAIGLALITVVGQCRGAGEYEQVYKYTRKLLKYAYLGDWLCKFILFIFAKEIVSLFSLSVDATNTAVLILRCFSVASIVIWPLSFTLPNALRAMGDAKFTMTVSIVSMWIFRVISSYILAIVFKMGVLGLWIGMFIDWYFRGIIFSVRFFARKKKNL</sequence>
<evidence type="ECO:0000313" key="15">
    <source>
        <dbReference type="Proteomes" id="UP000199701"/>
    </source>
</evidence>
<feature type="transmembrane region" description="Helical" evidence="13">
    <location>
        <begin position="133"/>
        <end position="153"/>
    </location>
</feature>
<dbReference type="GO" id="GO:0005886">
    <property type="term" value="C:plasma membrane"/>
    <property type="evidence" value="ECO:0007669"/>
    <property type="project" value="UniProtKB-SubCell"/>
</dbReference>
<keyword evidence="9 13" id="KW-1133">Transmembrane helix</keyword>
<evidence type="ECO:0000256" key="10">
    <source>
        <dbReference type="ARBA" id="ARBA00023065"/>
    </source>
</evidence>
<evidence type="ECO:0000256" key="13">
    <source>
        <dbReference type="SAM" id="Phobius"/>
    </source>
</evidence>
<dbReference type="PANTHER" id="PTHR43298:SF2">
    <property type="entry name" value="FMN_FAD EXPORTER YEEO-RELATED"/>
    <property type="match status" value="1"/>
</dbReference>
<evidence type="ECO:0000313" key="14">
    <source>
        <dbReference type="EMBL" id="SEW43697.1"/>
    </source>
</evidence>
<keyword evidence="11 13" id="KW-0472">Membrane</keyword>
<feature type="transmembrane region" description="Helical" evidence="13">
    <location>
        <begin position="319"/>
        <end position="340"/>
    </location>
</feature>
<evidence type="ECO:0000256" key="2">
    <source>
        <dbReference type="ARBA" id="ARBA00004651"/>
    </source>
</evidence>
<evidence type="ECO:0000256" key="9">
    <source>
        <dbReference type="ARBA" id="ARBA00022989"/>
    </source>
</evidence>
<organism evidence="14 15">
    <name type="scientific">[Clostridium] fimetarium</name>
    <dbReference type="NCBI Taxonomy" id="99656"/>
    <lineage>
        <taxon>Bacteria</taxon>
        <taxon>Bacillati</taxon>
        <taxon>Bacillota</taxon>
        <taxon>Clostridia</taxon>
        <taxon>Lachnospirales</taxon>
        <taxon>Lachnospiraceae</taxon>
    </lineage>
</organism>
<accession>A0A1I0RQU9</accession>
<evidence type="ECO:0000256" key="12">
    <source>
        <dbReference type="ARBA" id="ARBA00031636"/>
    </source>
</evidence>
<feature type="transmembrane region" description="Helical" evidence="13">
    <location>
        <begin position="382"/>
        <end position="404"/>
    </location>
</feature>
<feature type="transmembrane region" description="Helical" evidence="13">
    <location>
        <begin position="251"/>
        <end position="271"/>
    </location>
</feature>